<dbReference type="EC" id="4.1.2.13" evidence="1"/>
<evidence type="ECO:0000256" key="3">
    <source>
        <dbReference type="ARBA" id="ARBA00023270"/>
    </source>
</evidence>
<dbReference type="InterPro" id="IPR002915">
    <property type="entry name" value="DeoC/FbaB/LacD_aldolase"/>
</dbReference>
<evidence type="ECO:0000256" key="4">
    <source>
        <dbReference type="ARBA" id="ARBA00049653"/>
    </source>
</evidence>
<comment type="caution">
    <text evidence="5">The sequence shown here is derived from an EMBL/GenBank/DDBJ whole genome shotgun (WGS) entry which is preliminary data.</text>
</comment>
<dbReference type="InterPro" id="IPR050456">
    <property type="entry name" value="DeoC/FbaB_aldolase"/>
</dbReference>
<protein>
    <recommendedName>
        <fullName evidence="1">fructose-bisphosphate aldolase</fullName>
        <ecNumber evidence="1">4.1.2.13</ecNumber>
    </recommendedName>
</protein>
<dbReference type="PANTHER" id="PTHR47916">
    <property type="entry name" value="FRUCTOSE-BISPHOSPHATE ALDOLASE CLASS 1"/>
    <property type="match status" value="1"/>
</dbReference>
<sequence>MNRPGSWTVKITRTVKKILDNYESDCPGTKANLARILMHGRLGGTGKMVILPVDQGFEHGPARSFAPNPDAYDPHYHYQLAVDAGLNAYAAPLGPLEAGADTFAGAIPTILKCNSANSLSTNKDQAVTATVADALRLGCSAIGFTIYPGAEDQYEMMEEIRELSAEAKSVGLAVVMWSYPRGGKLDKAGETAMDVCAYAAHIAALLGAHIIKVKPPTNVLWQPEAKAAYEKANVDISTLPARIKHVMQATFNNRRIVVFSGGEAKDLEGLFTEIRGLRDGGANGSIIGRNTFQRPRADALDMLDKIISIYQGKM</sequence>
<comment type="similarity">
    <text evidence="4">Belongs to the DeoC/FbaB aldolase family. FbaB subfamily.</text>
</comment>
<keyword evidence="6" id="KW-1185">Reference proteome</keyword>
<keyword evidence="3" id="KW-0704">Schiff base</keyword>
<reference evidence="5 6" key="1">
    <citation type="submission" date="2021-06" db="EMBL/GenBank/DDBJ databases">
        <authorList>
            <person name="Lee D.H."/>
        </authorList>
    </citation>
    <scope>NUCLEOTIDE SEQUENCE [LARGE SCALE GENOMIC DNA]</scope>
    <source>
        <strain evidence="5 6">MMS21-HV4-11</strain>
    </source>
</reference>
<gene>
    <name evidence="5" type="ORF">KQ910_21955</name>
</gene>
<dbReference type="EMBL" id="JAHOPB010000002">
    <property type="protein sequence ID" value="MBU8876454.1"/>
    <property type="molecule type" value="Genomic_DNA"/>
</dbReference>
<dbReference type="CDD" id="cd00958">
    <property type="entry name" value="DhnA"/>
    <property type="match status" value="1"/>
</dbReference>
<dbReference type="PANTHER" id="PTHR47916:SF4">
    <property type="entry name" value="FRUCTOSE-BISPHOSPHATE ALDOLASE CLASS 1"/>
    <property type="match status" value="1"/>
</dbReference>
<evidence type="ECO:0000313" key="5">
    <source>
        <dbReference type="EMBL" id="MBU8876454.1"/>
    </source>
</evidence>
<proteinExistence type="inferred from homology"/>
<dbReference type="PIRSF" id="PIRSF038992">
    <property type="entry name" value="Aldolase_Ia"/>
    <property type="match status" value="1"/>
</dbReference>
<evidence type="ECO:0000256" key="1">
    <source>
        <dbReference type="ARBA" id="ARBA00013068"/>
    </source>
</evidence>
<accession>A0ABS6IR12</accession>
<evidence type="ECO:0000256" key="2">
    <source>
        <dbReference type="ARBA" id="ARBA00023239"/>
    </source>
</evidence>
<dbReference type="GO" id="GO:0004332">
    <property type="term" value="F:fructose-bisphosphate aldolase activity"/>
    <property type="evidence" value="ECO:0007669"/>
    <property type="project" value="UniProtKB-EC"/>
</dbReference>
<keyword evidence="2 5" id="KW-0456">Lyase</keyword>
<dbReference type="SMART" id="SM01133">
    <property type="entry name" value="DeoC"/>
    <property type="match status" value="1"/>
</dbReference>
<dbReference type="InterPro" id="IPR041720">
    <property type="entry name" value="FbaB-like"/>
</dbReference>
<dbReference type="Pfam" id="PF01791">
    <property type="entry name" value="DeoC"/>
    <property type="match status" value="1"/>
</dbReference>
<organism evidence="5 6">
    <name type="scientific">Reyranella humidisoli</name>
    <dbReference type="NCBI Taxonomy" id="2849149"/>
    <lineage>
        <taxon>Bacteria</taxon>
        <taxon>Pseudomonadati</taxon>
        <taxon>Pseudomonadota</taxon>
        <taxon>Alphaproteobacteria</taxon>
        <taxon>Hyphomicrobiales</taxon>
        <taxon>Reyranellaceae</taxon>
        <taxon>Reyranella</taxon>
    </lineage>
</organism>
<evidence type="ECO:0000313" key="6">
    <source>
        <dbReference type="Proteomes" id="UP000727907"/>
    </source>
</evidence>
<dbReference type="NCBIfam" id="NF006704">
    <property type="entry name" value="PRK09250.1-1"/>
    <property type="match status" value="1"/>
</dbReference>
<dbReference type="Proteomes" id="UP000727907">
    <property type="component" value="Unassembled WGS sequence"/>
</dbReference>
<name>A0ABS6IR12_9HYPH</name>